<dbReference type="GO" id="GO:0003924">
    <property type="term" value="F:GTPase activity"/>
    <property type="evidence" value="ECO:0007669"/>
    <property type="project" value="UniProtKB-UniRule"/>
</dbReference>
<evidence type="ECO:0000313" key="11">
    <source>
        <dbReference type="Proteomes" id="UP000248863"/>
    </source>
</evidence>
<keyword evidence="4 8" id="KW-0460">Magnesium</keyword>
<keyword evidence="11" id="KW-1185">Reference proteome</keyword>
<dbReference type="PANTHER" id="PTHR10229:SF0">
    <property type="entry name" value="GTP-BINDING PROTEIN 6-RELATED"/>
    <property type="match status" value="1"/>
</dbReference>
<dbReference type="InterPro" id="IPR042108">
    <property type="entry name" value="GTPase_HflX_N_sf"/>
</dbReference>
<dbReference type="PRINTS" id="PR00326">
    <property type="entry name" value="GTP1OBG"/>
</dbReference>
<dbReference type="HAMAP" id="MF_00900">
    <property type="entry name" value="GTPase_HflX"/>
    <property type="match status" value="1"/>
</dbReference>
<evidence type="ECO:0000256" key="5">
    <source>
        <dbReference type="ARBA" id="ARBA00023134"/>
    </source>
</evidence>
<dbReference type="PROSITE" id="PS51705">
    <property type="entry name" value="G_HFLX"/>
    <property type="match status" value="1"/>
</dbReference>
<dbReference type="InterPro" id="IPR045498">
    <property type="entry name" value="HflX_C"/>
</dbReference>
<dbReference type="EMBL" id="NPEU01000035">
    <property type="protein sequence ID" value="RAI40674.1"/>
    <property type="molecule type" value="Genomic_DNA"/>
</dbReference>
<comment type="cofactor">
    <cofactor evidence="8">
        <name>Mg(2+)</name>
        <dbReference type="ChEBI" id="CHEBI:18420"/>
    </cofactor>
</comment>
<dbReference type="Pfam" id="PF16360">
    <property type="entry name" value="GTP-bdg_M"/>
    <property type="match status" value="1"/>
</dbReference>
<dbReference type="OrthoDB" id="9812272at2"/>
<accession>A0A327KRW5</accession>
<name>A0A327KRW5_9BRAD</name>
<dbReference type="RefSeq" id="WP_111356136.1">
    <property type="nucleotide sequence ID" value="NZ_NHSK01000074.1"/>
</dbReference>
<evidence type="ECO:0000259" key="9">
    <source>
        <dbReference type="PROSITE" id="PS51705"/>
    </source>
</evidence>
<dbReference type="AlphaFoldDB" id="A0A327KRW5"/>
<dbReference type="Gene3D" id="6.10.250.2860">
    <property type="match status" value="1"/>
</dbReference>
<dbReference type="CDD" id="cd01878">
    <property type="entry name" value="HflX"/>
    <property type="match status" value="1"/>
</dbReference>
<dbReference type="Pfam" id="PF13167">
    <property type="entry name" value="GTP-bdg_N"/>
    <property type="match status" value="1"/>
</dbReference>
<evidence type="ECO:0000256" key="1">
    <source>
        <dbReference type="ARBA" id="ARBA00022490"/>
    </source>
</evidence>
<dbReference type="GO" id="GO:0043022">
    <property type="term" value="F:ribosome binding"/>
    <property type="evidence" value="ECO:0007669"/>
    <property type="project" value="TreeGrafter"/>
</dbReference>
<dbReference type="InterPro" id="IPR027417">
    <property type="entry name" value="P-loop_NTPase"/>
</dbReference>
<reference evidence="10 11" key="1">
    <citation type="submission" date="2017-07" db="EMBL/GenBank/DDBJ databases">
        <title>Draft Genome Sequences of Select Purple Nonsulfur Bacteria.</title>
        <authorList>
            <person name="Lasarre B."/>
            <person name="Mckinlay J.B."/>
        </authorList>
    </citation>
    <scope>NUCLEOTIDE SEQUENCE [LARGE SCALE GENOMIC DNA]</scope>
    <source>
        <strain evidence="10 11">DSM 11907</strain>
    </source>
</reference>
<comment type="similarity">
    <text evidence="6">Belongs to the TRAFAC class OBG-HflX-like GTPase superfamily. HflX GTPase family.</text>
</comment>
<dbReference type="Gene3D" id="3.40.50.11060">
    <property type="entry name" value="GTPase HflX, N-terminal domain"/>
    <property type="match status" value="1"/>
</dbReference>
<comment type="caution">
    <text evidence="10">The sequence shown here is derived from an EMBL/GenBank/DDBJ whole genome shotgun (WGS) entry which is preliminary data.</text>
</comment>
<comment type="subcellular location">
    <subcellularLocation>
        <location evidence="6">Cytoplasm</location>
    </subcellularLocation>
    <text evidence="6">May associate with membranes.</text>
</comment>
<dbReference type="Pfam" id="PF01926">
    <property type="entry name" value="MMR_HSR1"/>
    <property type="match status" value="1"/>
</dbReference>
<dbReference type="PIRSF" id="PIRSF006809">
    <property type="entry name" value="GTP-binding_hflX_prd"/>
    <property type="match status" value="1"/>
</dbReference>
<evidence type="ECO:0000256" key="3">
    <source>
        <dbReference type="ARBA" id="ARBA00022741"/>
    </source>
</evidence>
<feature type="binding site" evidence="7">
    <location>
        <begin position="285"/>
        <end position="288"/>
    </location>
    <ligand>
        <name>GTP</name>
        <dbReference type="ChEBI" id="CHEBI:37565"/>
    </ligand>
</feature>
<keyword evidence="2 8" id="KW-0479">Metal-binding</keyword>
<protein>
    <recommendedName>
        <fullName evidence="6">GTPase HflX</fullName>
    </recommendedName>
    <alternativeName>
        <fullName evidence="6">GTP-binding protein HflX</fullName>
    </alternativeName>
</protein>
<feature type="binding site" evidence="7">
    <location>
        <begin position="238"/>
        <end position="245"/>
    </location>
    <ligand>
        <name>GTP</name>
        <dbReference type="ChEBI" id="CHEBI:37565"/>
    </ligand>
</feature>
<dbReference type="InterPro" id="IPR030394">
    <property type="entry name" value="G_HFLX_dom"/>
</dbReference>
<sequence length="468" mass="51389">MEPRHRDDPQRLTPTPTGAAVTRCLVIGPYLRNAEARAGTARADVGVRPETIVRAPEARLAEATGLARAIDLDVVESGIVMLSAIRPATYLGKGKVDEFAGLVKSLEIGLVVMDCALSPVQQRNLERAWSTKVLDRTGLILEIFGRRAATREGTLQVELAHLTYQKSRLVRSWTHLERQRGGFGFLGGPGETQIETDRRLIQDRIRRIEHDLEGVKRTRTLHRTSRKRVPYPIVALVGYTNAGKSTLFNRLTRSGVLAADMLFATLDPTLRAVDLPNGPRVILSDTVGFISDLPTMLVAAFRATLEEVIEADLILHVRDVSHGDTQAQSKDVDQVLEELGIPPQDERILEVWNKIDQVPAEERERLENLAARQPAERLPRLVSAITGEGLDGLVATIAERVARTRVALTVAVDAADGAALSWLHRTGDVLDTATSDDGVTTVHLRVHPSREGQVRAKFGERVRAAVAD</sequence>
<feature type="binding site" evidence="8">
    <location>
        <position position="245"/>
    </location>
    <ligand>
        <name>Mg(2+)</name>
        <dbReference type="ChEBI" id="CHEBI:18420"/>
    </ligand>
</feature>
<dbReference type="InterPro" id="IPR006073">
    <property type="entry name" value="GTP-bd"/>
</dbReference>
<dbReference type="NCBIfam" id="TIGR03156">
    <property type="entry name" value="GTP_HflX"/>
    <property type="match status" value="1"/>
</dbReference>
<dbReference type="Proteomes" id="UP000248863">
    <property type="component" value="Unassembled WGS sequence"/>
</dbReference>
<comment type="function">
    <text evidence="6">GTPase that associates with the 50S ribosomal subunit and may have a role during protein synthesis or ribosome biogenesis.</text>
</comment>
<feature type="binding site" evidence="8">
    <location>
        <position position="265"/>
    </location>
    <ligand>
        <name>Mg(2+)</name>
        <dbReference type="ChEBI" id="CHEBI:18420"/>
    </ligand>
</feature>
<keyword evidence="3 6" id="KW-0547">Nucleotide-binding</keyword>
<evidence type="ECO:0000256" key="8">
    <source>
        <dbReference type="PIRSR" id="PIRSR006809-2"/>
    </source>
</evidence>
<dbReference type="SUPFAM" id="SSF52540">
    <property type="entry name" value="P-loop containing nucleoside triphosphate hydrolases"/>
    <property type="match status" value="1"/>
</dbReference>
<evidence type="ECO:0000256" key="6">
    <source>
        <dbReference type="HAMAP-Rule" id="MF_00900"/>
    </source>
</evidence>
<evidence type="ECO:0000256" key="2">
    <source>
        <dbReference type="ARBA" id="ARBA00022723"/>
    </source>
</evidence>
<evidence type="ECO:0000313" key="10">
    <source>
        <dbReference type="EMBL" id="RAI40674.1"/>
    </source>
</evidence>
<dbReference type="GO" id="GO:0005737">
    <property type="term" value="C:cytoplasm"/>
    <property type="evidence" value="ECO:0007669"/>
    <property type="project" value="UniProtKB-SubCell"/>
</dbReference>
<evidence type="ECO:0000256" key="7">
    <source>
        <dbReference type="PIRSR" id="PIRSR006809-1"/>
    </source>
</evidence>
<dbReference type="PANTHER" id="PTHR10229">
    <property type="entry name" value="GTP-BINDING PROTEIN HFLX"/>
    <property type="match status" value="1"/>
</dbReference>
<dbReference type="GO" id="GO:0046872">
    <property type="term" value="F:metal ion binding"/>
    <property type="evidence" value="ECO:0007669"/>
    <property type="project" value="UniProtKB-KW"/>
</dbReference>
<keyword evidence="5 6" id="KW-0342">GTP-binding</keyword>
<comment type="subunit">
    <text evidence="6">Monomer. Associates with the 50S ribosomal subunit.</text>
</comment>
<feature type="domain" description="Hflx-type G" evidence="9">
    <location>
        <begin position="232"/>
        <end position="405"/>
    </location>
</feature>
<gene>
    <name evidence="6 10" type="primary">hflX</name>
    <name evidence="10" type="ORF">CH338_05520</name>
</gene>
<organism evidence="10 11">
    <name type="scientific">Rhodoplanes elegans</name>
    <dbReference type="NCBI Taxonomy" id="29408"/>
    <lineage>
        <taxon>Bacteria</taxon>
        <taxon>Pseudomonadati</taxon>
        <taxon>Pseudomonadota</taxon>
        <taxon>Alphaproteobacteria</taxon>
        <taxon>Hyphomicrobiales</taxon>
        <taxon>Nitrobacteraceae</taxon>
        <taxon>Rhodoplanes</taxon>
    </lineage>
</organism>
<dbReference type="InterPro" id="IPR032305">
    <property type="entry name" value="GTP-bd_M"/>
</dbReference>
<feature type="binding site" evidence="7">
    <location>
        <begin position="263"/>
        <end position="267"/>
    </location>
    <ligand>
        <name>GTP</name>
        <dbReference type="ChEBI" id="CHEBI:37565"/>
    </ligand>
</feature>
<dbReference type="Gene3D" id="3.40.50.300">
    <property type="entry name" value="P-loop containing nucleotide triphosphate hydrolases"/>
    <property type="match status" value="1"/>
</dbReference>
<evidence type="ECO:0000256" key="4">
    <source>
        <dbReference type="ARBA" id="ARBA00022842"/>
    </source>
</evidence>
<dbReference type="Pfam" id="PF19275">
    <property type="entry name" value="HflX_C"/>
    <property type="match status" value="1"/>
</dbReference>
<keyword evidence="1 6" id="KW-0963">Cytoplasm</keyword>
<dbReference type="InterPro" id="IPR016496">
    <property type="entry name" value="GTPase_HflX"/>
</dbReference>
<dbReference type="InterPro" id="IPR025121">
    <property type="entry name" value="GTPase_HflX_N"/>
</dbReference>
<proteinExistence type="inferred from homology"/>
<dbReference type="FunFam" id="3.40.50.11060:FF:000001">
    <property type="entry name" value="GTPase HflX"/>
    <property type="match status" value="1"/>
</dbReference>
<dbReference type="GO" id="GO:0005525">
    <property type="term" value="F:GTP binding"/>
    <property type="evidence" value="ECO:0007669"/>
    <property type="project" value="UniProtKB-UniRule"/>
</dbReference>
<feature type="binding site" evidence="7">
    <location>
        <begin position="353"/>
        <end position="356"/>
    </location>
    <ligand>
        <name>GTP</name>
        <dbReference type="ChEBI" id="CHEBI:37565"/>
    </ligand>
</feature>